<protein>
    <submittedName>
        <fullName evidence="1">Uncharacterized protein</fullName>
    </submittedName>
</protein>
<name>A0A0F9BX32_9ZZZZ</name>
<gene>
    <name evidence="1" type="ORF">LCGC14_2475220</name>
</gene>
<comment type="caution">
    <text evidence="1">The sequence shown here is derived from an EMBL/GenBank/DDBJ whole genome shotgun (WGS) entry which is preliminary data.</text>
</comment>
<proteinExistence type="predicted"/>
<dbReference type="AlphaFoldDB" id="A0A0F9BX32"/>
<organism evidence="1">
    <name type="scientific">marine sediment metagenome</name>
    <dbReference type="NCBI Taxonomy" id="412755"/>
    <lineage>
        <taxon>unclassified sequences</taxon>
        <taxon>metagenomes</taxon>
        <taxon>ecological metagenomes</taxon>
    </lineage>
</organism>
<sequence>MANEYPPTPPGFNLWGMLGQLGLPNPDAVLAEIQRLNDNLEHLAPSMGLLAQLPELIANLTAAVARVNLDPQQVKELTAALTQASAMGEKFAGRLWPDN</sequence>
<reference evidence="1" key="1">
    <citation type="journal article" date="2015" name="Nature">
        <title>Complex archaea that bridge the gap between prokaryotes and eukaryotes.</title>
        <authorList>
            <person name="Spang A."/>
            <person name="Saw J.H."/>
            <person name="Jorgensen S.L."/>
            <person name="Zaremba-Niedzwiedzka K."/>
            <person name="Martijn J."/>
            <person name="Lind A.E."/>
            <person name="van Eijk R."/>
            <person name="Schleper C."/>
            <person name="Guy L."/>
            <person name="Ettema T.J."/>
        </authorList>
    </citation>
    <scope>NUCLEOTIDE SEQUENCE</scope>
</reference>
<dbReference type="EMBL" id="LAZR01038859">
    <property type="protein sequence ID" value="KKL18467.1"/>
    <property type="molecule type" value="Genomic_DNA"/>
</dbReference>
<evidence type="ECO:0000313" key="1">
    <source>
        <dbReference type="EMBL" id="KKL18467.1"/>
    </source>
</evidence>
<accession>A0A0F9BX32</accession>